<name>A0A9P6TG37_9BASI</name>
<reference evidence="3" key="1">
    <citation type="submission" date="2013-11" db="EMBL/GenBank/DDBJ databases">
        <title>Genome sequence of the fusiform rust pathogen reveals effectors for host alternation and coevolution with pine.</title>
        <authorList>
            <consortium name="DOE Joint Genome Institute"/>
            <person name="Smith K."/>
            <person name="Pendleton A."/>
            <person name="Kubisiak T."/>
            <person name="Anderson C."/>
            <person name="Salamov A."/>
            <person name="Aerts A."/>
            <person name="Riley R."/>
            <person name="Clum A."/>
            <person name="Lindquist E."/>
            <person name="Ence D."/>
            <person name="Campbell M."/>
            <person name="Kronenberg Z."/>
            <person name="Feau N."/>
            <person name="Dhillon B."/>
            <person name="Hamelin R."/>
            <person name="Burleigh J."/>
            <person name="Smith J."/>
            <person name="Yandell M."/>
            <person name="Nelson C."/>
            <person name="Grigoriev I."/>
            <person name="Davis J."/>
        </authorList>
    </citation>
    <scope>NUCLEOTIDE SEQUENCE</scope>
    <source>
        <strain evidence="3">G11</strain>
    </source>
</reference>
<evidence type="ECO:0000256" key="1">
    <source>
        <dbReference type="SAM" id="MobiDB-lite"/>
    </source>
</evidence>
<dbReference type="Proteomes" id="UP000886653">
    <property type="component" value="Unassembled WGS sequence"/>
</dbReference>
<keyword evidence="4" id="KW-1185">Reference proteome</keyword>
<evidence type="ECO:0000256" key="2">
    <source>
        <dbReference type="SAM" id="Phobius"/>
    </source>
</evidence>
<feature type="compositionally biased region" description="Low complexity" evidence="1">
    <location>
        <begin position="211"/>
        <end position="223"/>
    </location>
</feature>
<dbReference type="OrthoDB" id="3251367at2759"/>
<accession>A0A9P6TG37</accession>
<protein>
    <submittedName>
        <fullName evidence="3">Uncharacterized protein</fullName>
    </submittedName>
</protein>
<evidence type="ECO:0000313" key="3">
    <source>
        <dbReference type="EMBL" id="KAG0149363.1"/>
    </source>
</evidence>
<feature type="compositionally biased region" description="Polar residues" evidence="1">
    <location>
        <begin position="576"/>
        <end position="591"/>
    </location>
</feature>
<feature type="compositionally biased region" description="Low complexity" evidence="1">
    <location>
        <begin position="624"/>
        <end position="635"/>
    </location>
</feature>
<proteinExistence type="predicted"/>
<gene>
    <name evidence="3" type="ORF">CROQUDRAFT_39880</name>
</gene>
<evidence type="ECO:0000313" key="4">
    <source>
        <dbReference type="Proteomes" id="UP000886653"/>
    </source>
</evidence>
<organism evidence="3 4">
    <name type="scientific">Cronartium quercuum f. sp. fusiforme G11</name>
    <dbReference type="NCBI Taxonomy" id="708437"/>
    <lineage>
        <taxon>Eukaryota</taxon>
        <taxon>Fungi</taxon>
        <taxon>Dikarya</taxon>
        <taxon>Basidiomycota</taxon>
        <taxon>Pucciniomycotina</taxon>
        <taxon>Pucciniomycetes</taxon>
        <taxon>Pucciniales</taxon>
        <taxon>Coleosporiaceae</taxon>
        <taxon>Cronartium</taxon>
    </lineage>
</organism>
<keyword evidence="2" id="KW-0812">Transmembrane</keyword>
<keyword evidence="2" id="KW-1133">Transmembrane helix</keyword>
<keyword evidence="2" id="KW-0472">Membrane</keyword>
<feature type="region of interest" description="Disordered" evidence="1">
    <location>
        <begin position="166"/>
        <end position="185"/>
    </location>
</feature>
<comment type="caution">
    <text evidence="3">The sequence shown here is derived from an EMBL/GenBank/DDBJ whole genome shotgun (WGS) entry which is preliminary data.</text>
</comment>
<sequence length="943" mass="103022">MSVPSESRGGTDIPASHSAIELAIYHKSSLEAHQPDSPCERTTHRATQIKKEEYIPPSRISFQNTPVCPSSSQRNLSTTVFPSHTTPYALYNCSASRLEGFPYRDSLWEAQLKDHPYGRRSYELGAQKVNTSDKRIADSSRSLFNEGDGSLDSSDADLDLTVELASPNTSYGTPGNPPHPADSCTAQADFTSITMANSSVFLPGPTLRTFSPSTPDLQPTLPLDLPPDDSGPRTTTPLTAPVTPDPGRAHVHPRQFSPDNCYADVVQAHCGSSIPQGYSYNPTPPLGLSQSRPRHVLTPARIPSETLEVPPTPALTHADEDDDFQLAKGHYTPDTLYNREELSEHLFDPFARQQATLQSRRRSSIGSDPLRIVVEQQTSEPSELDRPLVRDVALLTSPSASSHLNSPLSLAAALSSPHSSTAPTSPSICSPHELPIAQRIGGDAKPEKLHTDPSKIWRVGTSGGGWQALSDFFSSRVTPHLSSRASSPHETRTSLSASALPSLGLIGSESRLSGGWSSANAIESLVEPIGDLQDDVEQYWIHKYRRSSSNHPQVNAIGDPRRPSIPAIRDDRDSVKISQSPPSSRLLNTPSLEVYPEDGPSSTSWYPRHGTYSDISGKRGRTTSVPVPSISSPEEVQAETERSLRRSSWQHHQRIYSTRSLFPGTRNHHFRQISAPSVHRQRMGCNVGGLPTISTTKRSSFLGTSFGSRRLRCPFDLHMPRARPTSKFSDSESSMILLDSHPVSGLKAPDFIQRIRLGNQRSSSFKPILMPAQLHPEPTSAVKGRRSTETAPVAVSKPKGLLCSLSDSIVRALQTDTTGPRLRRLLTATSARRSPNHSWFLATILERANPAAVTFWLGFFCGPWFFVLGGWYLSSQRGELGRAQSQPRLPARSRNLSNGQEGPNIPSKLSWVLANRIAACVTGPIVIGAFVWSIVLVFTSLNH</sequence>
<feature type="transmembrane region" description="Helical" evidence="2">
    <location>
        <begin position="917"/>
        <end position="941"/>
    </location>
</feature>
<feature type="transmembrane region" description="Helical" evidence="2">
    <location>
        <begin position="853"/>
        <end position="873"/>
    </location>
</feature>
<feature type="region of interest" description="Disordered" evidence="1">
    <location>
        <begin position="550"/>
        <end position="639"/>
    </location>
</feature>
<dbReference type="EMBL" id="MU167228">
    <property type="protein sequence ID" value="KAG0149363.1"/>
    <property type="molecule type" value="Genomic_DNA"/>
</dbReference>
<dbReference type="AlphaFoldDB" id="A0A9P6TG37"/>
<feature type="region of interest" description="Disordered" evidence="1">
    <location>
        <begin position="208"/>
        <end position="250"/>
    </location>
</feature>